<sequence>MGFFFLISVSDISLLVYKNAFDFSELTLYPAVLPNSLIKSSSFLVESIGFSMYIIMSSANSDSFVSSFPKWMSFISFSYLIVVARTSSTMLNRSGKSGHAFLVPDVSGKAPSFCPLNMILAVGLSYMAFTMLRNAPSISTLFSVFFLS</sequence>
<accession>A0A833YLR7</accession>
<proteinExistence type="predicted"/>
<organism evidence="1 2">
    <name type="scientific">Phyllostomus discolor</name>
    <name type="common">pale spear-nosed bat</name>
    <dbReference type="NCBI Taxonomy" id="89673"/>
    <lineage>
        <taxon>Eukaryota</taxon>
        <taxon>Metazoa</taxon>
        <taxon>Chordata</taxon>
        <taxon>Craniata</taxon>
        <taxon>Vertebrata</taxon>
        <taxon>Euteleostomi</taxon>
        <taxon>Mammalia</taxon>
        <taxon>Eutheria</taxon>
        <taxon>Laurasiatheria</taxon>
        <taxon>Chiroptera</taxon>
        <taxon>Yangochiroptera</taxon>
        <taxon>Phyllostomidae</taxon>
        <taxon>Phyllostominae</taxon>
        <taxon>Phyllostomus</taxon>
    </lineage>
</organism>
<protein>
    <submittedName>
        <fullName evidence="1">Uncharacterized protein</fullName>
    </submittedName>
</protein>
<gene>
    <name evidence="1" type="ORF">HJG60_009006</name>
</gene>
<dbReference type="AlphaFoldDB" id="A0A833YLR7"/>
<comment type="caution">
    <text evidence="1">The sequence shown here is derived from an EMBL/GenBank/DDBJ whole genome shotgun (WGS) entry which is preliminary data.</text>
</comment>
<reference evidence="1 2" key="1">
    <citation type="journal article" date="2020" name="Nature">
        <title>Six reference-quality genomes reveal evolution of bat adaptations.</title>
        <authorList>
            <person name="Jebb D."/>
            <person name="Huang Z."/>
            <person name="Pippel M."/>
            <person name="Hughes G.M."/>
            <person name="Lavrichenko K."/>
            <person name="Devanna P."/>
            <person name="Winkler S."/>
            <person name="Jermiin L.S."/>
            <person name="Skirmuntt E.C."/>
            <person name="Katzourakis A."/>
            <person name="Burkitt-Gray L."/>
            <person name="Ray D.A."/>
            <person name="Sullivan K.A.M."/>
            <person name="Roscito J.G."/>
            <person name="Kirilenko B.M."/>
            <person name="Davalos L.M."/>
            <person name="Corthals A.P."/>
            <person name="Power M.L."/>
            <person name="Jones G."/>
            <person name="Ransome R.D."/>
            <person name="Dechmann D.K.N."/>
            <person name="Locatelli A.G."/>
            <person name="Puechmaille S.J."/>
            <person name="Fedrigo O."/>
            <person name="Jarvis E.D."/>
            <person name="Hiller M."/>
            <person name="Vernes S.C."/>
            <person name="Myers E.W."/>
            <person name="Teeling E.C."/>
        </authorList>
    </citation>
    <scope>NUCLEOTIDE SEQUENCE [LARGE SCALE GENOMIC DNA]</scope>
    <source>
        <strain evidence="1">Bat1K_MPI-CBG_1</strain>
    </source>
</reference>
<dbReference type="Proteomes" id="UP000664940">
    <property type="component" value="Unassembled WGS sequence"/>
</dbReference>
<dbReference type="EMBL" id="JABVXQ010000014">
    <property type="protein sequence ID" value="KAF6078075.1"/>
    <property type="molecule type" value="Genomic_DNA"/>
</dbReference>
<name>A0A833YLR7_9CHIR</name>
<evidence type="ECO:0000313" key="1">
    <source>
        <dbReference type="EMBL" id="KAF6078075.1"/>
    </source>
</evidence>
<evidence type="ECO:0000313" key="2">
    <source>
        <dbReference type="Proteomes" id="UP000664940"/>
    </source>
</evidence>